<dbReference type="OrthoDB" id="442087at2759"/>
<evidence type="ECO:0000256" key="6">
    <source>
        <dbReference type="ARBA" id="ARBA00023128"/>
    </source>
</evidence>
<dbReference type="Pfam" id="PF00226">
    <property type="entry name" value="DnaJ"/>
    <property type="match status" value="1"/>
</dbReference>
<dbReference type="PRINTS" id="PR00625">
    <property type="entry name" value="JDOMAIN"/>
</dbReference>
<dbReference type="GO" id="GO:0005739">
    <property type="term" value="C:mitochondrion"/>
    <property type="evidence" value="ECO:0007669"/>
    <property type="project" value="UniProtKB-SubCell"/>
</dbReference>
<dbReference type="SUPFAM" id="SSF48371">
    <property type="entry name" value="ARM repeat"/>
    <property type="match status" value="1"/>
</dbReference>
<dbReference type="PANTHER" id="PTHR10957">
    <property type="entry name" value="RAP1 GTPASE-GDP DISSOCIATION STIMULATOR 1"/>
    <property type="match status" value="1"/>
</dbReference>
<evidence type="ECO:0000256" key="4">
    <source>
        <dbReference type="ARBA" id="ARBA00022490"/>
    </source>
</evidence>
<dbReference type="InterPro" id="IPR011989">
    <property type="entry name" value="ARM-like"/>
</dbReference>
<feature type="compositionally biased region" description="Basic and acidic residues" evidence="7">
    <location>
        <begin position="109"/>
        <end position="122"/>
    </location>
</feature>
<evidence type="ECO:0000256" key="5">
    <source>
        <dbReference type="ARBA" id="ARBA00022824"/>
    </source>
</evidence>
<dbReference type="InterPro" id="IPR040144">
    <property type="entry name" value="RAP1GDS1"/>
</dbReference>
<keyword evidence="4" id="KW-0963">Cytoplasm</keyword>
<dbReference type="Proteomes" id="UP000037069">
    <property type="component" value="Unassembled WGS sequence"/>
</dbReference>
<dbReference type="SUPFAM" id="SSF46565">
    <property type="entry name" value="Chaperone J-domain"/>
    <property type="match status" value="1"/>
</dbReference>
<dbReference type="SMART" id="SM00185">
    <property type="entry name" value="ARM"/>
    <property type="match status" value="4"/>
</dbReference>
<comment type="subcellular location">
    <subcellularLocation>
        <location evidence="3">Cytoplasm</location>
        <location evidence="3">Cytosol</location>
    </subcellularLocation>
    <subcellularLocation>
        <location evidence="2">Endoplasmic reticulum</location>
    </subcellularLocation>
    <subcellularLocation>
        <location evidence="1">Mitochondrion</location>
    </subcellularLocation>
</comment>
<dbReference type="PROSITE" id="PS50076">
    <property type="entry name" value="DNAJ_2"/>
    <property type="match status" value="1"/>
</dbReference>
<keyword evidence="5" id="KW-0256">Endoplasmic reticulum</keyword>
<dbReference type="Gene3D" id="1.10.287.110">
    <property type="entry name" value="DnaJ domain"/>
    <property type="match status" value="1"/>
</dbReference>
<keyword evidence="6" id="KW-0496">Mitochondrion</keyword>
<dbReference type="InterPro" id="IPR015399">
    <property type="entry name" value="DUF1977_DnaJ-like"/>
</dbReference>
<evidence type="ECO:0000256" key="1">
    <source>
        <dbReference type="ARBA" id="ARBA00004173"/>
    </source>
</evidence>
<feature type="region of interest" description="Disordered" evidence="7">
    <location>
        <begin position="90"/>
        <end position="125"/>
    </location>
</feature>
<feature type="domain" description="J" evidence="8">
    <location>
        <begin position="142"/>
        <end position="206"/>
    </location>
</feature>
<dbReference type="GO" id="GO:0005783">
    <property type="term" value="C:endoplasmic reticulum"/>
    <property type="evidence" value="ECO:0007669"/>
    <property type="project" value="UniProtKB-SubCell"/>
</dbReference>
<dbReference type="InterPro" id="IPR016024">
    <property type="entry name" value="ARM-type_fold"/>
</dbReference>
<gene>
    <name evidence="9" type="ORF">FF38_02359</name>
</gene>
<dbReference type="CDD" id="cd06257">
    <property type="entry name" value="DnaJ"/>
    <property type="match status" value="1"/>
</dbReference>
<dbReference type="InterPro" id="IPR036869">
    <property type="entry name" value="J_dom_sf"/>
</dbReference>
<name>A0A0L0CAM7_LUCCU</name>
<sequence length="1054" mass="119132">MATAFNGMHAGENDASCKNTNLNQNTYNYDDDEKEEQQIIDMALIEMNNGNYDKAISLLDKAKQLYASSRAEELQELIIKLQANAFQGSETKTTNNTKTPSSVRQRKHSNTEAKKPSEEYKSQSDFTSEQLNLVKKIIQCKNYYQVLSVSREATDSEIKKAYKKLALHLHPDKNHAPGAVEAFKTLGNAMAVLTDTKKRKEYDLSGGDYITSNGNSSNFYKSTSSYQQYYSHSHQHHHHHSTSESSFSGGEEFTAEELFHMFFGNYPSSQAHYRRRPYQSANQRQPQEQGQQPSLAFGLLLVMILMSMFMSLFSTDPLYSLSHSSKYNVRRQTQHLSVPYYVKENFDSDYQGSLARLENSVEEDYVYTMKQHCFRERSYREAMMARARSFGSRAQFAQAQGLKMPSCDNLSKIGITREMDELIEKLRATNVSPTNTSDNTTTILTEISATKDPKLFDKHDLAEFFLNLTQSNNVNVRKEAAKCIAEITKSEVQRKKFTKLEIIKVFIDCLRNVNNETETMELPIQICRALGNICYLNDEARDIILDLKGDVVLIKLLDITDVKDKTNALQFIKVRGGLLSNYLLGGEGLAKRAMELEIMQKIQNIIAIGVENVEENEDLLLNTLPLMSILTENVPDLNFDASLNIQLSRILAASTNPDLAEMCLELLHYQAENDDVKLLLAKDGLCETIYQLLEKYKTLASTSEARALMKLACELIVLILTGDESMHYLYSTSLLKNMEDWLDSDDVDLLTTGVLALGNFARTDSHCIHMVENKTMNKLLEVLAKNNGVKDDVRLQHALLSTLRNLVIPKPNKGAVIQAGLVETILPMLEIHQPPVVFKLLGTLRMTVDGQEKLALELLKNKNLIEQLVHWSKSSDYAGVTGESLRLMAWLIKHAYLSKIAYALPRKGDAPAEQLVDKIPPMEYDRTSLNEFISNDCTIEAMVNMLTSQHLVMQNEALIALCILCVVYLSSSKSPPSDEHAQLLQDAFIKYEVGKKLAELINKSSDTMTKEIVENLENFTNLLRTSDKLVAHLEQHNISELLKSIPILTEYCTI</sequence>
<evidence type="ECO:0000259" key="8">
    <source>
        <dbReference type="PROSITE" id="PS50076"/>
    </source>
</evidence>
<evidence type="ECO:0000313" key="9">
    <source>
        <dbReference type="EMBL" id="KNC29290.1"/>
    </source>
</evidence>
<organism evidence="9 10">
    <name type="scientific">Lucilia cuprina</name>
    <name type="common">Green bottle fly</name>
    <name type="synonym">Australian sheep blowfly</name>
    <dbReference type="NCBI Taxonomy" id="7375"/>
    <lineage>
        <taxon>Eukaryota</taxon>
        <taxon>Metazoa</taxon>
        <taxon>Ecdysozoa</taxon>
        <taxon>Arthropoda</taxon>
        <taxon>Hexapoda</taxon>
        <taxon>Insecta</taxon>
        <taxon>Pterygota</taxon>
        <taxon>Neoptera</taxon>
        <taxon>Endopterygota</taxon>
        <taxon>Diptera</taxon>
        <taxon>Brachycera</taxon>
        <taxon>Muscomorpha</taxon>
        <taxon>Oestroidea</taxon>
        <taxon>Calliphoridae</taxon>
        <taxon>Luciliinae</taxon>
        <taxon>Lucilia</taxon>
    </lineage>
</organism>
<evidence type="ECO:0000256" key="7">
    <source>
        <dbReference type="SAM" id="MobiDB-lite"/>
    </source>
</evidence>
<evidence type="ECO:0000313" key="10">
    <source>
        <dbReference type="Proteomes" id="UP000037069"/>
    </source>
</evidence>
<dbReference type="Pfam" id="PF09320">
    <property type="entry name" value="DUF1977"/>
    <property type="match status" value="1"/>
</dbReference>
<dbReference type="SMART" id="SM00271">
    <property type="entry name" value="DnaJ"/>
    <property type="match status" value="1"/>
</dbReference>
<dbReference type="FunFam" id="1.25.10.10:FF:000858">
    <property type="entry name" value="Vimar"/>
    <property type="match status" value="1"/>
</dbReference>
<dbReference type="STRING" id="7375.A0A0L0CAM7"/>
<protein>
    <recommendedName>
        <fullName evidence="8">J domain-containing protein</fullName>
    </recommendedName>
</protein>
<dbReference type="Gene3D" id="1.25.10.10">
    <property type="entry name" value="Leucine-rich Repeat Variant"/>
    <property type="match status" value="2"/>
</dbReference>
<dbReference type="InterPro" id="IPR000225">
    <property type="entry name" value="Armadillo"/>
</dbReference>
<evidence type="ECO:0000256" key="2">
    <source>
        <dbReference type="ARBA" id="ARBA00004240"/>
    </source>
</evidence>
<dbReference type="InterPro" id="IPR001623">
    <property type="entry name" value="DnaJ_domain"/>
</dbReference>
<dbReference type="OMA" id="MELEIMQ"/>
<dbReference type="GO" id="GO:0005085">
    <property type="term" value="F:guanyl-nucleotide exchange factor activity"/>
    <property type="evidence" value="ECO:0007669"/>
    <property type="project" value="InterPro"/>
</dbReference>
<dbReference type="EMBL" id="JRES01000678">
    <property type="protein sequence ID" value="KNC29290.1"/>
    <property type="molecule type" value="Genomic_DNA"/>
</dbReference>
<dbReference type="GO" id="GO:0005829">
    <property type="term" value="C:cytosol"/>
    <property type="evidence" value="ECO:0007669"/>
    <property type="project" value="UniProtKB-SubCell"/>
</dbReference>
<reference evidence="9 10" key="1">
    <citation type="journal article" date="2015" name="Nat. Commun.">
        <title>Lucilia cuprina genome unlocks parasitic fly biology to underpin future interventions.</title>
        <authorList>
            <person name="Anstead C.A."/>
            <person name="Korhonen P.K."/>
            <person name="Young N.D."/>
            <person name="Hall R.S."/>
            <person name="Jex A.R."/>
            <person name="Murali S.C."/>
            <person name="Hughes D.S."/>
            <person name="Lee S.F."/>
            <person name="Perry T."/>
            <person name="Stroehlein A.J."/>
            <person name="Ansell B.R."/>
            <person name="Breugelmans B."/>
            <person name="Hofmann A."/>
            <person name="Qu J."/>
            <person name="Dugan S."/>
            <person name="Lee S.L."/>
            <person name="Chao H."/>
            <person name="Dinh H."/>
            <person name="Han Y."/>
            <person name="Doddapaneni H.V."/>
            <person name="Worley K.C."/>
            <person name="Muzny D.M."/>
            <person name="Ioannidis P."/>
            <person name="Waterhouse R.M."/>
            <person name="Zdobnov E.M."/>
            <person name="James P.J."/>
            <person name="Bagnall N.H."/>
            <person name="Kotze A.C."/>
            <person name="Gibbs R.A."/>
            <person name="Richards S."/>
            <person name="Batterham P."/>
            <person name="Gasser R.B."/>
        </authorList>
    </citation>
    <scope>NUCLEOTIDE SEQUENCE [LARGE SCALE GENOMIC DNA]</scope>
    <source>
        <strain evidence="9 10">LS</strain>
        <tissue evidence="9">Full body</tissue>
    </source>
</reference>
<proteinExistence type="predicted"/>
<comment type="caution">
    <text evidence="9">The sequence shown here is derived from an EMBL/GenBank/DDBJ whole genome shotgun (WGS) entry which is preliminary data.</text>
</comment>
<keyword evidence="10" id="KW-1185">Reference proteome</keyword>
<accession>A0A0L0CAM7</accession>
<dbReference type="AlphaFoldDB" id="A0A0L0CAM7"/>
<evidence type="ECO:0000256" key="3">
    <source>
        <dbReference type="ARBA" id="ARBA00004514"/>
    </source>
</evidence>